<keyword evidence="2" id="KW-0812">Transmembrane</keyword>
<dbReference type="InterPro" id="IPR013210">
    <property type="entry name" value="LRR_N_plant-typ"/>
</dbReference>
<keyword evidence="11" id="KW-1185">Reference proteome</keyword>
<reference evidence="10 11" key="1">
    <citation type="journal article" date="2023" name="Int. J. Mol. Sci.">
        <title>De Novo Assembly and Annotation of 11 Diverse Shrub Willow (Salix) Genomes Reveals Novel Gene Organization in Sex-Linked Regions.</title>
        <authorList>
            <person name="Hyden B."/>
            <person name="Feng K."/>
            <person name="Yates T.B."/>
            <person name="Jawdy S."/>
            <person name="Cereghino C."/>
            <person name="Smart L.B."/>
            <person name="Muchero W."/>
        </authorList>
    </citation>
    <scope>NUCLEOTIDE SEQUENCE [LARGE SCALE GENOMIC DNA]</scope>
    <source>
        <tissue evidence="10">Shoot tip</tissue>
    </source>
</reference>
<evidence type="ECO:0000313" key="10">
    <source>
        <dbReference type="EMBL" id="KAJ6414115.1"/>
    </source>
</evidence>
<accession>A0AAD6P2P2</accession>
<evidence type="ECO:0000256" key="4">
    <source>
        <dbReference type="ARBA" id="ARBA00022737"/>
    </source>
</evidence>
<dbReference type="InterPro" id="IPR052595">
    <property type="entry name" value="LRRC69/RLP"/>
</dbReference>
<feature type="domain" description="Leucine-rich repeat-containing N-terminal plant-type" evidence="8">
    <location>
        <begin position="25"/>
        <end position="68"/>
    </location>
</feature>
<dbReference type="InterPro" id="IPR032675">
    <property type="entry name" value="LRR_dom_sf"/>
</dbReference>
<dbReference type="SMART" id="SM00369">
    <property type="entry name" value="LRR_TYP"/>
    <property type="match status" value="7"/>
</dbReference>
<keyword evidence="1" id="KW-0433">Leucine-rich repeat</keyword>
<sequence>MRQLWVWMLLMALVFVNDRCHCCLQEERSSLLEIKAWFMSHAAAESILLQGWDKEDLNCCNWSRVACDSTTSRVIELDLEDVNYGALEKDLYLNASLFLPFKELETLHLSFNQLVGGLKNQGFQALASVLRKLKILDLSDNKFNDSILSSLSGFSTLESLDLSFNSFTGTIGLNGLRKLEVLYLEATNFKESILLDSLGGLPSLKTLHVGWNKLEGKHFGKGLCELKNLEWLYLGQNNLKGVLPPCLGNLSSLRYLDLSNNQFEGNIAFSHLSHLPQLEYLLISNNYFQVPISFVSFMNHSNLKYIECDNNELVPASSFHAPAPKLQLRFFSASSCTSKLLSVEFPTFLYSQYDLVFVDLSHNKFVAEHFPSWLNFIMANNSLTGCIPLCFGNMSSLKQLDLSNNHMSCELLENNLPRGGSSLWYLKLSNNNFKGLLPPSVFNMTKLVYLFLDGNKFVGEVPGTFAPTLQIVDISNNLLSGMLPRGIGNSSIDPIEGIDFSKNHFE</sequence>
<evidence type="ECO:0008006" key="12">
    <source>
        <dbReference type="Google" id="ProtNLM"/>
    </source>
</evidence>
<dbReference type="SUPFAM" id="SSF52058">
    <property type="entry name" value="L domain-like"/>
    <property type="match status" value="2"/>
</dbReference>
<dbReference type="EMBL" id="JAPFFJ010000013">
    <property type="protein sequence ID" value="KAJ6414115.1"/>
    <property type="molecule type" value="Genomic_DNA"/>
</dbReference>
<evidence type="ECO:0000256" key="3">
    <source>
        <dbReference type="ARBA" id="ARBA00022729"/>
    </source>
</evidence>
<dbReference type="InterPro" id="IPR001611">
    <property type="entry name" value="Leu-rich_rpt"/>
</dbReference>
<dbReference type="InterPro" id="IPR055414">
    <property type="entry name" value="LRR_R13L4/SHOC2-like"/>
</dbReference>
<comment type="caution">
    <text evidence="10">The sequence shown here is derived from an EMBL/GenBank/DDBJ whole genome shotgun (WGS) entry which is preliminary data.</text>
</comment>
<proteinExistence type="predicted"/>
<feature type="chain" id="PRO_5042149010" description="Leucine-rich repeat-containing N-terminal plant-type domain-containing protein" evidence="7">
    <location>
        <begin position="23"/>
        <end position="506"/>
    </location>
</feature>
<keyword evidence="5" id="KW-1133">Transmembrane helix</keyword>
<evidence type="ECO:0000256" key="6">
    <source>
        <dbReference type="ARBA" id="ARBA00023136"/>
    </source>
</evidence>
<dbReference type="PANTHER" id="PTHR48057">
    <property type="entry name" value="LEUCINE-RICH REPEAT SERINE/THREONINE-PROTEIN KINASE 1"/>
    <property type="match status" value="1"/>
</dbReference>
<dbReference type="PRINTS" id="PR00019">
    <property type="entry name" value="LEURICHRPT"/>
</dbReference>
<feature type="non-terminal residue" evidence="10">
    <location>
        <position position="1"/>
    </location>
</feature>
<protein>
    <recommendedName>
        <fullName evidence="12">Leucine-rich repeat-containing N-terminal plant-type domain-containing protein</fullName>
    </recommendedName>
</protein>
<name>A0AAD6P2P2_9ROSI</name>
<gene>
    <name evidence="10" type="ORF">OIU84_006853</name>
</gene>
<keyword evidence="3 7" id="KW-0732">Signal</keyword>
<evidence type="ECO:0000256" key="7">
    <source>
        <dbReference type="SAM" id="SignalP"/>
    </source>
</evidence>
<dbReference type="Pfam" id="PF00560">
    <property type="entry name" value="LRR_1"/>
    <property type="match status" value="2"/>
</dbReference>
<evidence type="ECO:0000313" key="11">
    <source>
        <dbReference type="Proteomes" id="UP001162972"/>
    </source>
</evidence>
<evidence type="ECO:0000256" key="5">
    <source>
        <dbReference type="ARBA" id="ARBA00022989"/>
    </source>
</evidence>
<organism evidence="10 11">
    <name type="scientific">Salix udensis</name>
    <dbReference type="NCBI Taxonomy" id="889485"/>
    <lineage>
        <taxon>Eukaryota</taxon>
        <taxon>Viridiplantae</taxon>
        <taxon>Streptophyta</taxon>
        <taxon>Embryophyta</taxon>
        <taxon>Tracheophyta</taxon>
        <taxon>Spermatophyta</taxon>
        <taxon>Magnoliopsida</taxon>
        <taxon>eudicotyledons</taxon>
        <taxon>Gunneridae</taxon>
        <taxon>Pentapetalae</taxon>
        <taxon>rosids</taxon>
        <taxon>fabids</taxon>
        <taxon>Malpighiales</taxon>
        <taxon>Salicaceae</taxon>
        <taxon>Saliceae</taxon>
        <taxon>Salix</taxon>
    </lineage>
</organism>
<evidence type="ECO:0000259" key="8">
    <source>
        <dbReference type="Pfam" id="PF08263"/>
    </source>
</evidence>
<dbReference type="Pfam" id="PF08263">
    <property type="entry name" value="LRRNT_2"/>
    <property type="match status" value="1"/>
</dbReference>
<evidence type="ECO:0000256" key="2">
    <source>
        <dbReference type="ARBA" id="ARBA00022692"/>
    </source>
</evidence>
<dbReference type="PROSITE" id="PS51450">
    <property type="entry name" value="LRR"/>
    <property type="match status" value="1"/>
</dbReference>
<evidence type="ECO:0000259" key="9">
    <source>
        <dbReference type="Pfam" id="PF23598"/>
    </source>
</evidence>
<dbReference type="Proteomes" id="UP001162972">
    <property type="component" value="Chromosome 5"/>
</dbReference>
<evidence type="ECO:0000256" key="1">
    <source>
        <dbReference type="ARBA" id="ARBA00022614"/>
    </source>
</evidence>
<dbReference type="Gene3D" id="3.80.10.10">
    <property type="entry name" value="Ribonuclease Inhibitor"/>
    <property type="match status" value="4"/>
</dbReference>
<dbReference type="Pfam" id="PF23598">
    <property type="entry name" value="LRR_14"/>
    <property type="match status" value="1"/>
</dbReference>
<dbReference type="InterPro" id="IPR003591">
    <property type="entry name" value="Leu-rich_rpt_typical-subtyp"/>
</dbReference>
<dbReference type="AlphaFoldDB" id="A0AAD6P2P2"/>
<feature type="signal peptide" evidence="7">
    <location>
        <begin position="1"/>
        <end position="22"/>
    </location>
</feature>
<feature type="domain" description="Disease resistance R13L4/SHOC-2-like LRR" evidence="9">
    <location>
        <begin position="145"/>
        <end position="338"/>
    </location>
</feature>
<dbReference type="SMART" id="SM00365">
    <property type="entry name" value="LRR_SD22"/>
    <property type="match status" value="4"/>
</dbReference>
<keyword evidence="4" id="KW-0677">Repeat</keyword>
<keyword evidence="6" id="KW-0472">Membrane</keyword>
<dbReference type="PANTHER" id="PTHR48057:SF7">
    <property type="entry name" value="LEUCINE-RICH REPEAT SERINE_THREONINE-PROTEIN KINASE 1"/>
    <property type="match status" value="1"/>
</dbReference>